<evidence type="ECO:0000256" key="2">
    <source>
        <dbReference type="ARBA" id="ARBA00022737"/>
    </source>
</evidence>
<dbReference type="InterPro" id="IPR032640">
    <property type="entry name" value="AMPK1_CBM"/>
</dbReference>
<evidence type="ECO:0000313" key="7">
    <source>
        <dbReference type="Proteomes" id="UP000734854"/>
    </source>
</evidence>
<keyword evidence="2" id="KW-0677">Repeat</keyword>
<dbReference type="Gene3D" id="2.60.40.10">
    <property type="entry name" value="Immunoglobulins"/>
    <property type="match status" value="1"/>
</dbReference>
<dbReference type="InterPro" id="IPR014756">
    <property type="entry name" value="Ig_E-set"/>
</dbReference>
<dbReference type="PANTHER" id="PTHR13780:SF35">
    <property type="entry name" value="LD22662P"/>
    <property type="match status" value="1"/>
</dbReference>
<organism evidence="6 7">
    <name type="scientific">Zingiber officinale</name>
    <name type="common">Ginger</name>
    <name type="synonym">Amomum zingiber</name>
    <dbReference type="NCBI Taxonomy" id="94328"/>
    <lineage>
        <taxon>Eukaryota</taxon>
        <taxon>Viridiplantae</taxon>
        <taxon>Streptophyta</taxon>
        <taxon>Embryophyta</taxon>
        <taxon>Tracheophyta</taxon>
        <taxon>Spermatophyta</taxon>
        <taxon>Magnoliopsida</taxon>
        <taxon>Liliopsida</taxon>
        <taxon>Zingiberales</taxon>
        <taxon>Zingiberaceae</taxon>
        <taxon>Zingiber</taxon>
    </lineage>
</organism>
<accession>A0A8J5KL89</accession>
<dbReference type="SMART" id="SM00116">
    <property type="entry name" value="CBS"/>
    <property type="match status" value="3"/>
</dbReference>
<dbReference type="InterPro" id="IPR046342">
    <property type="entry name" value="CBS_dom_sf"/>
</dbReference>
<reference evidence="6 7" key="1">
    <citation type="submission" date="2020-08" db="EMBL/GenBank/DDBJ databases">
        <title>Plant Genome Project.</title>
        <authorList>
            <person name="Zhang R.-G."/>
        </authorList>
    </citation>
    <scope>NUCLEOTIDE SEQUENCE [LARGE SCALE GENOMIC DNA]</scope>
    <source>
        <tissue evidence="6">Rhizome</tissue>
    </source>
</reference>
<dbReference type="PROSITE" id="PS51371">
    <property type="entry name" value="CBS"/>
    <property type="match status" value="3"/>
</dbReference>
<evidence type="ECO:0000256" key="3">
    <source>
        <dbReference type="ARBA" id="ARBA00023122"/>
    </source>
</evidence>
<dbReference type="Proteomes" id="UP000734854">
    <property type="component" value="Unassembled WGS sequence"/>
</dbReference>
<dbReference type="SUPFAM" id="SSF81296">
    <property type="entry name" value="E set domains"/>
    <property type="match status" value="1"/>
</dbReference>
<keyword evidence="7" id="KW-1185">Reference proteome</keyword>
<gene>
    <name evidence="6" type="ORF">ZIOFF_060512</name>
</gene>
<protein>
    <recommendedName>
        <fullName evidence="5">CBS domain-containing protein</fullName>
    </recommendedName>
</protein>
<dbReference type="AlphaFoldDB" id="A0A8J5KL89"/>
<dbReference type="SUPFAM" id="SSF54631">
    <property type="entry name" value="CBS-domain pair"/>
    <property type="match status" value="2"/>
</dbReference>
<proteinExistence type="inferred from homology"/>
<dbReference type="Gene3D" id="3.10.580.10">
    <property type="entry name" value="CBS-domain"/>
    <property type="match status" value="2"/>
</dbReference>
<keyword evidence="3 4" id="KW-0129">CBS domain</keyword>
<evidence type="ECO:0000256" key="1">
    <source>
        <dbReference type="ARBA" id="ARBA00006750"/>
    </source>
</evidence>
<evidence type="ECO:0000256" key="4">
    <source>
        <dbReference type="PROSITE-ProRule" id="PRU00703"/>
    </source>
</evidence>
<feature type="domain" description="CBS" evidence="5">
    <location>
        <begin position="511"/>
        <end position="567"/>
    </location>
</feature>
<feature type="domain" description="CBS" evidence="5">
    <location>
        <begin position="427"/>
        <end position="491"/>
    </location>
</feature>
<dbReference type="GO" id="GO:0009507">
    <property type="term" value="C:chloroplast"/>
    <property type="evidence" value="ECO:0007669"/>
    <property type="project" value="UniProtKB-ARBA"/>
</dbReference>
<dbReference type="InterPro" id="IPR050511">
    <property type="entry name" value="AMPK_gamma/SDS23_families"/>
</dbReference>
<evidence type="ECO:0000313" key="6">
    <source>
        <dbReference type="EMBL" id="KAG6483812.1"/>
    </source>
</evidence>
<sequence>MFPAGTERTQDAGGISGSLLIPWNFVWRYGGNRVFVIGSFTRWTERVEMVPLEGDPTVFQVMWSLSPGIHQYMFFVDGAWRHDEQQPHMMSTYGIVNTLILDQDANHVHTLLSSELPGNRMSMDVDHENFRIVATVYSFCRRISSTTSFIAKSVPSPLAPHLVNTFAMSTGAISTSSSSSSTSSIASVPPMLPDASLQVSNLRISEADIGISRDCISEFLSTHSAYELLPDSGKVIALEVSLPVKQAFHILYEQGIPVAPLLDTCSGEFVGVLSPLDFILILKEVPNGTLFWPMLEKSCIQLSNRGSNLTEEELETHTISAWKEAKQQLSSQMVLHGQSQRQLIHAGPYDSLKEVALKILQNRITTIPIVRSLLQEDSFPHLLHLASLSGILRCICRHFRHSTTSVPILQQAIFTIPLGTWVSRIGESNGNQLAKLKPNESLSRALTLLVEAEVSSIPIVDDNDRLLDTYSRSDIISLAKDKVYARIHLDETSIYQALQLRNNASPSHGSVTGQRFHTCLRSDSLLKVMEQLATPGVRRVIIVEAATNHVEGIISLSDVFRFLFSMP</sequence>
<dbReference type="InterPro" id="IPR013783">
    <property type="entry name" value="Ig-like_fold"/>
</dbReference>
<dbReference type="EMBL" id="JACMSC010000016">
    <property type="protein sequence ID" value="KAG6483812.1"/>
    <property type="molecule type" value="Genomic_DNA"/>
</dbReference>
<comment type="caution">
    <text evidence="6">The sequence shown here is derived from an EMBL/GenBank/DDBJ whole genome shotgun (WGS) entry which is preliminary data.</text>
</comment>
<feature type="domain" description="CBS" evidence="5">
    <location>
        <begin position="228"/>
        <end position="290"/>
    </location>
</feature>
<dbReference type="InterPro" id="IPR000644">
    <property type="entry name" value="CBS_dom"/>
</dbReference>
<comment type="similarity">
    <text evidence="1">Belongs to the 5'-AMP-activated protein kinase gamma subunit family.</text>
</comment>
<evidence type="ECO:0000259" key="5">
    <source>
        <dbReference type="PROSITE" id="PS51371"/>
    </source>
</evidence>
<dbReference type="Pfam" id="PF16561">
    <property type="entry name" value="AMPK1_CBM"/>
    <property type="match status" value="1"/>
</dbReference>
<dbReference type="PANTHER" id="PTHR13780">
    <property type="entry name" value="AMP-ACTIVATED PROTEIN KINASE, GAMMA REGULATORY SUBUNIT"/>
    <property type="match status" value="1"/>
</dbReference>
<name>A0A8J5KL89_ZINOF</name>
<dbReference type="Pfam" id="PF00571">
    <property type="entry name" value="CBS"/>
    <property type="match status" value="2"/>
</dbReference>
<dbReference type="CDD" id="cd02859">
    <property type="entry name" value="E_set_AMPKbeta_like_N"/>
    <property type="match status" value="1"/>
</dbReference>